<dbReference type="InterPro" id="IPR003653">
    <property type="entry name" value="Peptidase_C48_C"/>
</dbReference>
<organism evidence="6 7">
    <name type="scientific">Arachis hypogaea</name>
    <name type="common">Peanut</name>
    <dbReference type="NCBI Taxonomy" id="3818"/>
    <lineage>
        <taxon>Eukaryota</taxon>
        <taxon>Viridiplantae</taxon>
        <taxon>Streptophyta</taxon>
        <taxon>Embryophyta</taxon>
        <taxon>Tracheophyta</taxon>
        <taxon>Spermatophyta</taxon>
        <taxon>Magnoliopsida</taxon>
        <taxon>eudicotyledons</taxon>
        <taxon>Gunneridae</taxon>
        <taxon>Pentapetalae</taxon>
        <taxon>rosids</taxon>
        <taxon>fabids</taxon>
        <taxon>Fabales</taxon>
        <taxon>Fabaceae</taxon>
        <taxon>Papilionoideae</taxon>
        <taxon>50 kb inversion clade</taxon>
        <taxon>dalbergioids sensu lato</taxon>
        <taxon>Dalbergieae</taxon>
        <taxon>Pterocarpus clade</taxon>
        <taxon>Arachis</taxon>
    </lineage>
</organism>
<keyword evidence="2" id="KW-0645">Protease</keyword>
<gene>
    <name evidence="6" type="ORF">Ahy_B09g098060</name>
</gene>
<dbReference type="PANTHER" id="PTHR34835:SF34">
    <property type="entry name" value="OS08G0555500 PROTEIN"/>
    <property type="match status" value="1"/>
</dbReference>
<dbReference type="Proteomes" id="UP000289738">
    <property type="component" value="Chromosome B09"/>
</dbReference>
<feature type="compositionally biased region" description="Polar residues" evidence="4">
    <location>
        <begin position="219"/>
        <end position="229"/>
    </location>
</feature>
<dbReference type="Gene3D" id="3.40.395.10">
    <property type="entry name" value="Adenoviral Proteinase, Chain A"/>
    <property type="match status" value="1"/>
</dbReference>
<dbReference type="PANTHER" id="PTHR34835">
    <property type="entry name" value="OS07G0283600 PROTEIN-RELATED"/>
    <property type="match status" value="1"/>
</dbReference>
<keyword evidence="3" id="KW-0378">Hydrolase</keyword>
<accession>A0A444XQG9</accession>
<evidence type="ECO:0000256" key="4">
    <source>
        <dbReference type="SAM" id="MobiDB-lite"/>
    </source>
</evidence>
<feature type="compositionally biased region" description="Basic and acidic residues" evidence="4">
    <location>
        <begin position="204"/>
        <end position="216"/>
    </location>
</feature>
<dbReference type="InterPro" id="IPR038765">
    <property type="entry name" value="Papain-like_cys_pep_sf"/>
</dbReference>
<evidence type="ECO:0000256" key="2">
    <source>
        <dbReference type="ARBA" id="ARBA00022670"/>
    </source>
</evidence>
<feature type="compositionally biased region" description="Basic residues" evidence="4">
    <location>
        <begin position="245"/>
        <end position="265"/>
    </location>
</feature>
<name>A0A444XQG9_ARAHY</name>
<dbReference type="PROSITE" id="PS50600">
    <property type="entry name" value="ULP_PROTEASE"/>
    <property type="match status" value="1"/>
</dbReference>
<sequence length="789" mass="91187">MVDAGNIRISAELIGSVFGIPSHGEPIPELQKKNPSHLAIKAEFQKKTTSQLREFVFACPMETEQQRMRFRRYFIMVVLKMFLNPTSQQTISPWHLPPILDVSNPRRFHWPYHILKWLRDAIRKFQDENRETCGGCMFVLLVLYFQRLKHGPLHACRVPEPWIVEWTTNELDKKADYVISQGCIVTTVRTKRKQKKQCSSKVVNEGERCKRTRNDTDESPSTKGKTSPHPTYRNAEKGCLVNNSMKRHKKQPSSKAVNKKGGCRRPCKDTDQFPSTKGKTTSQPRYKETDKQSKTGTRRKVIPSRSRSRRITRKEIPKESVSGSTAAPLVVSESDDDDHVPLARRIRLFRQHPPPHESRQEDPVFHDTHESHQTGKTDLKNGSPHTPPAAPVQLSDYDFDREFDISIVQCPEFEQVLNNVEQEHQTKAIIMQPLQTVFPKGSPYHTPSPGRPSFSLGLTQLEKTPTPSPIHSIHPRLREIKLGETKEEQIRTWIVNSSLDKNQDLASYEGRGYMVLQRKDFWTLKPRSWVNSYMCYSFNDTQSSRFKREFYCVCPGILESVIKKDSLEAFMDGVEPIYDGLSPSFGDDTRFFDKVEAAKRKWWLIPYCWRGHCWVYAFDVVAKRLLILESLHYGPEDDKRIKLDAYVGRLCEDMASISIPAFVRTTHGPARSYVRVPKQPNNFDCGMCVIKLMESWTEERQLCEWDEDSLQSDRMELMLDIICGLHNTLVHQLISLLEQKVILVRRNEPRNKKKDVRSPYTAPSTRSLIERAEGLPKGAMRRGRKKLLT</sequence>
<evidence type="ECO:0000313" key="6">
    <source>
        <dbReference type="EMBL" id="RYQ91990.1"/>
    </source>
</evidence>
<dbReference type="SUPFAM" id="SSF54001">
    <property type="entry name" value="Cysteine proteinases"/>
    <property type="match status" value="1"/>
</dbReference>
<evidence type="ECO:0000259" key="5">
    <source>
        <dbReference type="PROSITE" id="PS50600"/>
    </source>
</evidence>
<evidence type="ECO:0000256" key="3">
    <source>
        <dbReference type="ARBA" id="ARBA00022801"/>
    </source>
</evidence>
<dbReference type="EMBL" id="SDMP01000019">
    <property type="protein sequence ID" value="RYQ91990.1"/>
    <property type="molecule type" value="Genomic_DNA"/>
</dbReference>
<dbReference type="GO" id="GO:0008234">
    <property type="term" value="F:cysteine-type peptidase activity"/>
    <property type="evidence" value="ECO:0007669"/>
    <property type="project" value="InterPro"/>
</dbReference>
<feature type="compositionally biased region" description="Polar residues" evidence="4">
    <location>
        <begin position="272"/>
        <end position="284"/>
    </location>
</feature>
<feature type="region of interest" description="Disordered" evidence="4">
    <location>
        <begin position="350"/>
        <end position="391"/>
    </location>
</feature>
<evidence type="ECO:0000256" key="1">
    <source>
        <dbReference type="ARBA" id="ARBA00005234"/>
    </source>
</evidence>
<proteinExistence type="inferred from homology"/>
<comment type="similarity">
    <text evidence="1">Belongs to the peptidase C48 family.</text>
</comment>
<feature type="compositionally biased region" description="Basic residues" evidence="4">
    <location>
        <begin position="296"/>
        <end position="312"/>
    </location>
</feature>
<dbReference type="AlphaFoldDB" id="A0A444XQG9"/>
<comment type="caution">
    <text evidence="6">The sequence shown here is derived from an EMBL/GenBank/DDBJ whole genome shotgun (WGS) entry which is preliminary data.</text>
</comment>
<keyword evidence="7" id="KW-1185">Reference proteome</keyword>
<evidence type="ECO:0000313" key="7">
    <source>
        <dbReference type="Proteomes" id="UP000289738"/>
    </source>
</evidence>
<dbReference type="Pfam" id="PF02902">
    <property type="entry name" value="Peptidase_C48"/>
    <property type="match status" value="1"/>
</dbReference>
<feature type="region of interest" description="Disordered" evidence="4">
    <location>
        <begin position="199"/>
        <end position="326"/>
    </location>
</feature>
<feature type="domain" description="Ubiquitin-like protease family profile" evidence="5">
    <location>
        <begin position="514"/>
        <end position="696"/>
    </location>
</feature>
<protein>
    <recommendedName>
        <fullName evidence="5">Ubiquitin-like protease family profile domain-containing protein</fullName>
    </recommendedName>
</protein>
<reference evidence="6 7" key="1">
    <citation type="submission" date="2019-01" db="EMBL/GenBank/DDBJ databases">
        <title>Sequencing of cultivated peanut Arachis hypogaea provides insights into genome evolution and oil improvement.</title>
        <authorList>
            <person name="Chen X."/>
        </authorList>
    </citation>
    <scope>NUCLEOTIDE SEQUENCE [LARGE SCALE GENOMIC DNA]</scope>
    <source>
        <strain evidence="7">cv. Fuhuasheng</strain>
        <tissue evidence="6">Leaves</tissue>
    </source>
</reference>
<dbReference type="GO" id="GO:0006508">
    <property type="term" value="P:proteolysis"/>
    <property type="evidence" value="ECO:0007669"/>
    <property type="project" value="UniProtKB-KW"/>
</dbReference>
<feature type="compositionally biased region" description="Basic and acidic residues" evidence="4">
    <location>
        <begin position="354"/>
        <end position="379"/>
    </location>
</feature>